<reference evidence="4 5" key="1">
    <citation type="submission" date="2016-03" db="EMBL/GenBank/DDBJ databases">
        <title>Comparative genomics of the ectomycorrhizal sister species Rhizopogon vinicolor and Rhizopogon vesiculosus (Basidiomycota: Boletales) reveals a divergence of the mating type B locus.</title>
        <authorList>
            <person name="Mujic A.B."/>
            <person name="Kuo A."/>
            <person name="Tritt A."/>
            <person name="Lipzen A."/>
            <person name="Chen C."/>
            <person name="Johnson J."/>
            <person name="Sharma A."/>
            <person name="Barry K."/>
            <person name="Grigoriev I.V."/>
            <person name="Spatafora J.W."/>
        </authorList>
    </citation>
    <scope>NUCLEOTIDE SEQUENCE [LARGE SCALE GENOMIC DNA]</scope>
    <source>
        <strain evidence="4 5">AM-OR11-056</strain>
    </source>
</reference>
<keyword evidence="2" id="KW-0732">Signal</keyword>
<dbReference type="SMART" id="SM01162">
    <property type="entry name" value="DUF1771"/>
    <property type="match status" value="1"/>
</dbReference>
<sequence>MGFLDFLLSILNVVCGGSSPPDEKPSGVQKPPRPHPPPQTQAPLPSGAWPTLPSQAQHPAGRHDYPPDRQQSQHDRTRYQDQNQSNQQNEHYTSLRANANHEGDEMAKCFQQSHEAYARREGALAKELSEKGKQHERTMEALNAEASAWIFRENNLVR</sequence>
<evidence type="ECO:0000259" key="3">
    <source>
        <dbReference type="SMART" id="SM01162"/>
    </source>
</evidence>
<evidence type="ECO:0000313" key="5">
    <source>
        <dbReference type="Proteomes" id="UP000183567"/>
    </source>
</evidence>
<feature type="signal peptide" evidence="2">
    <location>
        <begin position="1"/>
        <end position="16"/>
    </location>
</feature>
<evidence type="ECO:0000256" key="1">
    <source>
        <dbReference type="SAM" id="MobiDB-lite"/>
    </source>
</evidence>
<dbReference type="InterPro" id="IPR053020">
    <property type="entry name" value="Smr_domain_protein"/>
</dbReference>
<dbReference type="InterPro" id="IPR013899">
    <property type="entry name" value="DUF1771"/>
</dbReference>
<dbReference type="Proteomes" id="UP000183567">
    <property type="component" value="Unassembled WGS sequence"/>
</dbReference>
<keyword evidence="5" id="KW-1185">Reference proteome</keyword>
<comment type="caution">
    <text evidence="4">The sequence shown here is derived from an EMBL/GenBank/DDBJ whole genome shotgun (WGS) entry which is preliminary data.</text>
</comment>
<protein>
    <recommendedName>
        <fullName evidence="3">DUF1771 domain-containing protein</fullName>
    </recommendedName>
</protein>
<gene>
    <name evidence="4" type="ORF">AZE42_09625</name>
</gene>
<dbReference type="AlphaFoldDB" id="A0A1J8QCA6"/>
<feature type="compositionally biased region" description="Basic and acidic residues" evidence="1">
    <location>
        <begin position="61"/>
        <end position="79"/>
    </location>
</feature>
<organism evidence="4 5">
    <name type="scientific">Rhizopogon vesiculosus</name>
    <dbReference type="NCBI Taxonomy" id="180088"/>
    <lineage>
        <taxon>Eukaryota</taxon>
        <taxon>Fungi</taxon>
        <taxon>Dikarya</taxon>
        <taxon>Basidiomycota</taxon>
        <taxon>Agaricomycotina</taxon>
        <taxon>Agaricomycetes</taxon>
        <taxon>Agaricomycetidae</taxon>
        <taxon>Boletales</taxon>
        <taxon>Suillineae</taxon>
        <taxon>Rhizopogonaceae</taxon>
        <taxon>Rhizopogon</taxon>
    </lineage>
</organism>
<accession>A0A1J8QCA6</accession>
<dbReference type="EMBL" id="LVVM01005147">
    <property type="protein sequence ID" value="OJA11241.1"/>
    <property type="molecule type" value="Genomic_DNA"/>
</dbReference>
<name>A0A1J8QCA6_9AGAM</name>
<evidence type="ECO:0000313" key="4">
    <source>
        <dbReference type="EMBL" id="OJA11241.1"/>
    </source>
</evidence>
<evidence type="ECO:0000256" key="2">
    <source>
        <dbReference type="SAM" id="SignalP"/>
    </source>
</evidence>
<dbReference type="PANTHER" id="PTHR47417">
    <property type="entry name" value="SMR DOMAIN-CONTAINING PROTEIN YPL199C"/>
    <property type="match status" value="1"/>
</dbReference>
<dbReference type="STRING" id="180088.A0A1J8QCA6"/>
<dbReference type="Pfam" id="PF08590">
    <property type="entry name" value="DUF1771"/>
    <property type="match status" value="1"/>
</dbReference>
<feature type="chain" id="PRO_5013267143" description="DUF1771 domain-containing protein" evidence="2">
    <location>
        <begin position="17"/>
        <end position="158"/>
    </location>
</feature>
<feature type="compositionally biased region" description="Polar residues" evidence="1">
    <location>
        <begin position="80"/>
        <end position="97"/>
    </location>
</feature>
<dbReference type="OrthoDB" id="3231855at2759"/>
<feature type="domain" description="DUF1771" evidence="3">
    <location>
        <begin position="91"/>
        <end position="156"/>
    </location>
</feature>
<proteinExistence type="predicted"/>
<feature type="region of interest" description="Disordered" evidence="1">
    <location>
        <begin position="14"/>
        <end position="100"/>
    </location>
</feature>
<dbReference type="PANTHER" id="PTHR47417:SF1">
    <property type="entry name" value="SMR DOMAIN-CONTAINING PROTEIN YPL199C"/>
    <property type="match status" value="1"/>
</dbReference>